<protein>
    <recommendedName>
        <fullName evidence="4">Tetratricopeptide repeat protein</fullName>
    </recommendedName>
</protein>
<dbReference type="EMBL" id="BAABJH010000006">
    <property type="protein sequence ID" value="GAA4898128.1"/>
    <property type="molecule type" value="Genomic_DNA"/>
</dbReference>
<sequence>MTKILKKYTSIPPHLYVERDADLQLKRIVDEMQRPGYVLVARQMGKTNLLINAKRTLESDNRIFAYVDLSNSFKYERECYLNIIDVIIETFEDIFEPIVSEIYSLRKNSLPPHKEYSKSLRIILNHFKGDIVIILDEIDALRTADYSDNIFAQIRSNYFSRTNFEEFERLTYILSGVIEPTELIKDRNKSPFNIGDKIYLDDFTLEEHNTFIKKSKLKIDNSISNEIYKWTNGNPRLTFDICSEIEDQIISKKPITKESISLIIKGKYLTLYDIAPIDHIRELVKSNKDVRQAIIQLQNNTNDISDELKKKLYLFGIINSQFNKTTKIKNRIIKESLTIDWINSVEKSSKDITVTFGLAKYVSKEYKEAIEIFETLLNNSPSNKDLETIKYFLGASYYNIRNYEKTLKHLVYDFSDTEDKRKALSMVGVCKIASGNPSEGYKDLETVIETKTNDFYYQNALYNIAINTLNSDSKKADSLFNDLIESAIEIESEAEENRTTDEIDNFKAICLYHRAVIRLEEKENDLEGIKLLQSSYDLANTQNSIYIKHLLHNLKPNENTNYKNELVNSIISNNLIFENQNTYPTSFNERHLLNYLGYLFDKDDNTLYKKLLKYSYKYIYNKEVNKSFIAYRASKISNNSKQILESLLDIKEKDVLKLVYYDLAIIENENSIIFFEYFKKFKTIVNRISANDLYIYAIAIRKLFDEKKIEDGIKLCVETIKQIEQIDDEVLNYESIIIYYWLSIFYDTKNDVVNAKLTATKTIEVIKLSSLETKTSMIDEKALKLIQEQMNDIVYPKPTQQILPFISNKKYGRNERIKVRYNNGKVIEDKFKKLEKDITSGNCVII</sequence>
<comment type="caution">
    <text evidence="2">The sequence shown here is derived from an EMBL/GenBank/DDBJ whole genome shotgun (WGS) entry which is preliminary data.</text>
</comment>
<name>A0ABP9FAR5_9FLAO</name>
<dbReference type="SUPFAM" id="SSF52540">
    <property type="entry name" value="P-loop containing nucleoside triphosphate hydrolases"/>
    <property type="match status" value="1"/>
</dbReference>
<proteinExistence type="predicted"/>
<dbReference type="Proteomes" id="UP001500433">
    <property type="component" value="Unassembled WGS sequence"/>
</dbReference>
<gene>
    <name evidence="2" type="ORF">GCM10023311_23680</name>
</gene>
<keyword evidence="1" id="KW-0802">TPR repeat</keyword>
<evidence type="ECO:0000313" key="3">
    <source>
        <dbReference type="Proteomes" id="UP001500433"/>
    </source>
</evidence>
<evidence type="ECO:0000256" key="1">
    <source>
        <dbReference type="PROSITE-ProRule" id="PRU00339"/>
    </source>
</evidence>
<feature type="repeat" description="TPR" evidence="1">
    <location>
        <begin position="350"/>
        <end position="383"/>
    </location>
</feature>
<evidence type="ECO:0008006" key="4">
    <source>
        <dbReference type="Google" id="ProtNLM"/>
    </source>
</evidence>
<dbReference type="Gene3D" id="1.25.40.10">
    <property type="entry name" value="Tetratricopeptide repeat domain"/>
    <property type="match status" value="1"/>
</dbReference>
<evidence type="ECO:0000313" key="2">
    <source>
        <dbReference type="EMBL" id="GAA4898128.1"/>
    </source>
</evidence>
<dbReference type="InterPro" id="IPR027417">
    <property type="entry name" value="P-loop_NTPase"/>
</dbReference>
<dbReference type="Pfam" id="PF14516">
    <property type="entry name" value="AAA_35"/>
    <property type="match status" value="1"/>
</dbReference>
<dbReference type="InterPro" id="IPR019734">
    <property type="entry name" value="TPR_rpt"/>
</dbReference>
<organism evidence="2 3">
    <name type="scientific">Flaviramulus aquimarinus</name>
    <dbReference type="NCBI Taxonomy" id="1170456"/>
    <lineage>
        <taxon>Bacteria</taxon>
        <taxon>Pseudomonadati</taxon>
        <taxon>Bacteroidota</taxon>
        <taxon>Flavobacteriia</taxon>
        <taxon>Flavobacteriales</taxon>
        <taxon>Flavobacteriaceae</taxon>
        <taxon>Flaviramulus</taxon>
    </lineage>
</organism>
<accession>A0ABP9FAR5</accession>
<reference evidence="3" key="1">
    <citation type="journal article" date="2019" name="Int. J. Syst. Evol. Microbiol.">
        <title>The Global Catalogue of Microorganisms (GCM) 10K type strain sequencing project: providing services to taxonomists for standard genome sequencing and annotation.</title>
        <authorList>
            <consortium name="The Broad Institute Genomics Platform"/>
            <consortium name="The Broad Institute Genome Sequencing Center for Infectious Disease"/>
            <person name="Wu L."/>
            <person name="Ma J."/>
        </authorList>
    </citation>
    <scope>NUCLEOTIDE SEQUENCE [LARGE SCALE GENOMIC DNA]</scope>
    <source>
        <strain evidence="3">JCM 18274</strain>
    </source>
</reference>
<keyword evidence="3" id="KW-1185">Reference proteome</keyword>
<dbReference type="SUPFAM" id="SSF48452">
    <property type="entry name" value="TPR-like"/>
    <property type="match status" value="1"/>
</dbReference>
<dbReference type="RefSeq" id="WP_345274365.1">
    <property type="nucleotide sequence ID" value="NZ_BAABJH010000006.1"/>
</dbReference>
<dbReference type="InterPro" id="IPR011990">
    <property type="entry name" value="TPR-like_helical_dom_sf"/>
</dbReference>
<dbReference type="PROSITE" id="PS50005">
    <property type="entry name" value="TPR"/>
    <property type="match status" value="1"/>
</dbReference>